<comment type="function">
    <text evidence="15">DNA polymerase II participates in chromosomal DNA replication.</text>
</comment>
<evidence type="ECO:0000256" key="4">
    <source>
        <dbReference type="ARBA" id="ARBA00022679"/>
    </source>
</evidence>
<keyword evidence="9 15" id="KW-0862">Zinc</keyword>
<dbReference type="SMART" id="SM01159">
    <property type="entry name" value="DUF1744"/>
    <property type="match status" value="1"/>
</dbReference>
<dbReference type="InterPro" id="IPR006133">
    <property type="entry name" value="DNA-dir_DNA_pol_B_exonuc"/>
</dbReference>
<keyword evidence="4 15" id="KW-0808">Transferase</keyword>
<keyword evidence="12 15" id="KW-0411">Iron-sulfur</keyword>
<dbReference type="InterPro" id="IPR043502">
    <property type="entry name" value="DNA/RNA_pol_sf"/>
</dbReference>
<proteinExistence type="inferred from homology"/>
<dbReference type="GO" id="GO:0003887">
    <property type="term" value="F:DNA-directed DNA polymerase activity"/>
    <property type="evidence" value="ECO:0007669"/>
    <property type="project" value="UniProtKB-KW"/>
</dbReference>
<reference evidence="18" key="1">
    <citation type="submission" date="2025-08" db="UniProtKB">
        <authorList>
            <consortium name="RefSeq"/>
        </authorList>
    </citation>
    <scope>IDENTIFICATION</scope>
    <source>
        <tissue evidence="18">Seedling</tissue>
    </source>
</reference>
<dbReference type="GO" id="GO:0051539">
    <property type="term" value="F:4 iron, 4 sulfur cluster binding"/>
    <property type="evidence" value="ECO:0007669"/>
    <property type="project" value="UniProtKB-KW"/>
</dbReference>
<dbReference type="GO" id="GO:0006287">
    <property type="term" value="P:base-excision repair, gap-filling"/>
    <property type="evidence" value="ECO:0007669"/>
    <property type="project" value="TreeGrafter"/>
</dbReference>
<accession>A0A6P3ZFB9</accession>
<dbReference type="Gene3D" id="3.90.1600.10">
    <property type="entry name" value="Palm domain of DNA polymerase"/>
    <property type="match status" value="1"/>
</dbReference>
<dbReference type="InterPro" id="IPR055191">
    <property type="entry name" value="POL2_thumb"/>
</dbReference>
<dbReference type="SUPFAM" id="SSF56672">
    <property type="entry name" value="DNA/RNA polymerases"/>
    <property type="match status" value="1"/>
</dbReference>
<evidence type="ECO:0000256" key="3">
    <source>
        <dbReference type="ARBA" id="ARBA00022485"/>
    </source>
</evidence>
<dbReference type="PANTHER" id="PTHR10670">
    <property type="entry name" value="DNA POLYMERASE EPSILON CATALYTIC SUBUNIT A"/>
    <property type="match status" value="1"/>
</dbReference>
<dbReference type="InterPro" id="IPR006172">
    <property type="entry name" value="DNA-dir_DNA_pol_B"/>
</dbReference>
<dbReference type="GO" id="GO:0008622">
    <property type="term" value="C:epsilon DNA polymerase complex"/>
    <property type="evidence" value="ECO:0007669"/>
    <property type="project" value="InterPro"/>
</dbReference>
<evidence type="ECO:0000256" key="7">
    <source>
        <dbReference type="ARBA" id="ARBA00022723"/>
    </source>
</evidence>
<evidence type="ECO:0000256" key="6">
    <source>
        <dbReference type="ARBA" id="ARBA00022705"/>
    </source>
</evidence>
<dbReference type="EC" id="2.7.7.7" evidence="15"/>
<dbReference type="GO" id="GO:0008270">
    <property type="term" value="F:zinc ion binding"/>
    <property type="evidence" value="ECO:0007669"/>
    <property type="project" value="UniProtKB-KW"/>
</dbReference>
<dbReference type="Gene3D" id="1.10.132.60">
    <property type="entry name" value="DNA polymerase family B, C-terminal domain"/>
    <property type="match status" value="1"/>
</dbReference>
<dbReference type="GO" id="GO:0003677">
    <property type="term" value="F:DNA binding"/>
    <property type="evidence" value="ECO:0007669"/>
    <property type="project" value="UniProtKB-KW"/>
</dbReference>
<dbReference type="FunCoup" id="A0A6P3ZFB9">
    <property type="interactions" value="2263"/>
</dbReference>
<dbReference type="GO" id="GO:0006272">
    <property type="term" value="P:leading strand elongation"/>
    <property type="evidence" value="ECO:0007669"/>
    <property type="project" value="TreeGrafter"/>
</dbReference>
<evidence type="ECO:0000256" key="1">
    <source>
        <dbReference type="ARBA" id="ARBA00004123"/>
    </source>
</evidence>
<comment type="cofactor">
    <cofactor evidence="15">
        <name>[4Fe-4S] cluster</name>
        <dbReference type="ChEBI" id="CHEBI:49883"/>
    </cofactor>
</comment>
<comment type="similarity">
    <text evidence="2 15">Belongs to the DNA polymerase type-B family.</text>
</comment>
<keyword evidence="5 15" id="KW-0548">Nucleotidyltransferase</keyword>
<dbReference type="InParanoid" id="A0A6P3ZFB9"/>
<dbReference type="Gene3D" id="3.30.420.10">
    <property type="entry name" value="Ribonuclease H-like superfamily/Ribonuclease H"/>
    <property type="match status" value="1"/>
</dbReference>
<keyword evidence="3 15" id="KW-0004">4Fe-4S</keyword>
<sequence length="2202" mass="252682">MNGESRKRDRRDFRGSKKQKNLIRTAEEELEVKLGFDLFSEGDKRLGWLLTFASSSLEDQDSHKVYSCVDLYFVSQDGSTFKSKYKFRPYFYASTKDQMEMDVEAYLRRRYESQIANVEIVEKEDLDLKNHLSGLRKSYLKLSFDTVQQLMDVKSDLLHVVERNQAKSDAAEAYESILLGKREQKPQDFLDCIVDLREYDVPYHVRFAIDNDVRCGQWYDVSVSSTGVMLERRTDLLQRAEVHVCAFDIETTKLPLKFPDAEYDLIMMISYMIDGQGYLIINRECVGEDIEDLEYTPKPEYEGYFMVTNVNNELELLRKWFDHMREVKPGIYVTYNGDFFDWPFLERRATHHGLKLIDEVGFQCNKNQGECRAKFACHLDCFAWVKRDSYLPQGSQGLKAVTKAKLGYDPLEVNPEDMVRFAKEKPQMMASYSVSDAVSTYYLYMTYVHPFIFSLATIIPMSPDEVLRKGSGTLCEMLLMVQAYKANVICPNKHQSEPEKFYGNHLLESETYIGGHVECLECGVFRSDLPASFKLDPSGYEQLINNLDRDLQYSITVEGKMELESVSNYDEVKNAILEKLVRLRDEPIREECPLIYHLDVAAMYPNIILTNRLQPPSIVTDEVCTACDFNRPGKTCLRKLEWVWRGEMFMAKKSDYYHLKKQIESEFVSSKSFLDLPKMEQQTRLKDRLKKYCQKAYKRVLEKPVTEVREAGICMRENSFYVDTVRSFRDRRYEYKGLNKVWKGRLSEAKASGNSIKIQEAQDMVVLYDSLQLAHKCILNSFYGYVMRKGARWYSMEMAGVVTYTGAKIIQNARLLVERIGKPLELDTDGIWCALPGSFPENFTFKTIDLKKKLTISYPCVMLNVDVARNNTNDQYQTLSDPIRKTYTTHSECSIEFEVDGPYKAMILPASKEEGVLLKKRYAVFNHDGTLAELKGFEIKRRGELKLIKVFQAELFDKFLHGKTIEECYSVVASVANRWLDLLDNQGRDIADSELLDYISESSTMSKSLADYGEQKSCAVTTARRLADFLGDTMVKDKGLRCQFIVACEPKGTPVSERAVPVAIFETDAEIMKFYVRKWCKISSDVGIRSIIDWSYYKQRLSSAIQKIITIPAAMQKIANPVPRVAHPDWLHKKVREKEDKFRQQKLADMISSLKRNDLLKRNSDTVGGNNVMDEEIVRDFEDFQNSKNSANGPRPILRCFEVNKKKNSVRTIERVISPLEQTDDGEKVNNAVSSDSVDRNVDYQGWLEIKKRKWKNNLDKRKRQRLGNTTSLHHSKGISKLLSDATNHKEAQGRTGVNSYFRGHEAALTCCHWQIIQFVPTSQSGQFFAWVVVEGIMLKIPLTVPRVFYLNSKAPLEEKFPGKSANKILPHGRQAYNLYEAIIDEGQFRAESKSLTALLADPEVEGIYETKVPLEFNAIVQIGCVCKVEKTAKKRSIQDSWGLKELQMKTTTECSYLEQSSFFYLYHSISEGRAIFIVYFPASRTIAVVVVNPYQNKDLSLSFLERQFHEACQVLSIEPPPRNEIIFRVDYVGLVKDAEMMVQRAIYEHRHEHNGPTIAVIECPDIQVMKSGIKALHDFPCVSVPSNARDCHYQALGWQQNAAKIGMQRCAASSQWLKERISLSRYAHVPLGNFELDWLIFTADVIFSRALRDQQQVLWISDDGIPDIGGINEEETCFADEVHQPILTYPGAYRKVTVELKIHHLAVDALLKSNKVNEMEGGALLGFESTMNSGAQAPNEKDGFDEATSCAPAFRVLKQLIQRCLADAVASGNVYADAILQHLYRWLCSPQSKLHDPALHRLLHKIMKKIFALLLTEFRKLGATIIFANFSKVIIDTGKFDLSAAKAYCDSLLKTLQARDLFEWIELEPLHFWHSLLFMDQYNYGGIPARADESMHTESQVDIISSWNIAEYLPKKIQDHFVFIVSQFLYIPWNYAQKQAAIRASVQDGNSCTPSITVAAGESFESHLADYLKGQISSYFTDKLLGIVRDTVFHMKELSRSEVEHNVPLGLSRLDISVNKGDAALEFIKHVCAVLALDQNVQHDVLVMRKNLLKYVHVKEFAPEAEFRDLCSTFILPNVICSYCNDCRDLDLCRDSALLAQEWRCAVPQCGQPYDREVMENALLQIVRQRERLYQLQDLVCLRCKQVKAAHLAEQCACAGSYRCKEDVSEFHNKMRIFLNVAVQQKFQLLQECTSWILEIR</sequence>
<evidence type="ECO:0000256" key="12">
    <source>
        <dbReference type="ARBA" id="ARBA00023014"/>
    </source>
</evidence>
<evidence type="ECO:0000256" key="9">
    <source>
        <dbReference type="ARBA" id="ARBA00022833"/>
    </source>
</evidence>
<evidence type="ECO:0000256" key="10">
    <source>
        <dbReference type="ARBA" id="ARBA00022932"/>
    </source>
</evidence>
<evidence type="ECO:0000256" key="15">
    <source>
        <dbReference type="RuleBase" id="RU365029"/>
    </source>
</evidence>
<keyword evidence="6 15" id="KW-0235">DNA replication</keyword>
<dbReference type="CDD" id="cd05535">
    <property type="entry name" value="POLBc_epsilon"/>
    <property type="match status" value="1"/>
</dbReference>
<dbReference type="Pfam" id="PF08490">
    <property type="entry name" value="DUF1744"/>
    <property type="match status" value="1"/>
</dbReference>
<evidence type="ECO:0000256" key="13">
    <source>
        <dbReference type="ARBA" id="ARBA00023125"/>
    </source>
</evidence>
<dbReference type="GO" id="GO:0008310">
    <property type="term" value="F:single-stranded DNA 3'-5' DNA exonuclease activity"/>
    <property type="evidence" value="ECO:0007669"/>
    <property type="project" value="TreeGrafter"/>
</dbReference>
<dbReference type="InterPro" id="IPR013697">
    <property type="entry name" value="DNA_pol_e_suA_C"/>
</dbReference>
<dbReference type="Pfam" id="PF22634">
    <property type="entry name" value="POL2_thumb"/>
    <property type="match status" value="1"/>
</dbReference>
<dbReference type="InterPro" id="IPR023211">
    <property type="entry name" value="DNA_pol_palm_dom_sf"/>
</dbReference>
<dbReference type="Pfam" id="PF03104">
    <property type="entry name" value="DNA_pol_B_exo1"/>
    <property type="match status" value="1"/>
</dbReference>
<evidence type="ECO:0000256" key="5">
    <source>
        <dbReference type="ARBA" id="ARBA00022695"/>
    </source>
</evidence>
<evidence type="ECO:0000259" key="16">
    <source>
        <dbReference type="SMART" id="SM01159"/>
    </source>
</evidence>
<keyword evidence="10 15" id="KW-0239">DNA-directed DNA polymerase</keyword>
<dbReference type="GeneID" id="107410533"/>
<dbReference type="PANTHER" id="PTHR10670:SF0">
    <property type="entry name" value="DNA POLYMERASE EPSILON CATALYTIC SUBUNIT A"/>
    <property type="match status" value="1"/>
</dbReference>
<keyword evidence="17" id="KW-1185">Reference proteome</keyword>
<evidence type="ECO:0000256" key="11">
    <source>
        <dbReference type="ARBA" id="ARBA00023004"/>
    </source>
</evidence>
<dbReference type="InterPro" id="IPR012337">
    <property type="entry name" value="RNaseH-like_sf"/>
</dbReference>
<evidence type="ECO:0000256" key="2">
    <source>
        <dbReference type="ARBA" id="ARBA00005755"/>
    </source>
</evidence>
<dbReference type="SUPFAM" id="SSF53098">
    <property type="entry name" value="Ribonuclease H-like"/>
    <property type="match status" value="1"/>
</dbReference>
<organism evidence="17 18">
    <name type="scientific">Ziziphus jujuba</name>
    <name type="common">Chinese jujube</name>
    <name type="synonym">Ziziphus sativa</name>
    <dbReference type="NCBI Taxonomy" id="326968"/>
    <lineage>
        <taxon>Eukaryota</taxon>
        <taxon>Viridiplantae</taxon>
        <taxon>Streptophyta</taxon>
        <taxon>Embryophyta</taxon>
        <taxon>Tracheophyta</taxon>
        <taxon>Spermatophyta</taxon>
        <taxon>Magnoliopsida</taxon>
        <taxon>eudicotyledons</taxon>
        <taxon>Gunneridae</taxon>
        <taxon>Pentapetalae</taxon>
        <taxon>rosids</taxon>
        <taxon>fabids</taxon>
        <taxon>Rosales</taxon>
        <taxon>Rhamnaceae</taxon>
        <taxon>Paliureae</taxon>
        <taxon>Ziziphus</taxon>
    </lineage>
</organism>
<dbReference type="InterPro" id="IPR054475">
    <property type="entry name" value="Znf-DPOE"/>
</dbReference>
<keyword evidence="8 15" id="KW-0863">Zinc-finger</keyword>
<dbReference type="GO" id="GO:0045004">
    <property type="term" value="P:DNA replication proofreading"/>
    <property type="evidence" value="ECO:0007669"/>
    <property type="project" value="TreeGrafter"/>
</dbReference>
<evidence type="ECO:0000313" key="18">
    <source>
        <dbReference type="RefSeq" id="XP_015873463.3"/>
    </source>
</evidence>
<gene>
    <name evidence="18" type="primary">LOC107410533</name>
</gene>
<name>A0A6P3ZFB9_ZIZJJ</name>
<keyword evidence="7 15" id="KW-0479">Metal-binding</keyword>
<dbReference type="InterPro" id="IPR036397">
    <property type="entry name" value="RNaseH_sf"/>
</dbReference>
<keyword evidence="14 15" id="KW-0539">Nucleus</keyword>
<dbReference type="Pfam" id="PF22912">
    <property type="entry name" value="zf-DPOE"/>
    <property type="match status" value="1"/>
</dbReference>
<evidence type="ECO:0000313" key="17">
    <source>
        <dbReference type="Proteomes" id="UP001652623"/>
    </source>
</evidence>
<dbReference type="RefSeq" id="XP_015873463.3">
    <property type="nucleotide sequence ID" value="XM_016017977.4"/>
</dbReference>
<comment type="catalytic activity">
    <reaction evidence="15">
        <text>DNA(n) + a 2'-deoxyribonucleoside 5'-triphosphate = DNA(n+1) + diphosphate</text>
        <dbReference type="Rhea" id="RHEA:22508"/>
        <dbReference type="Rhea" id="RHEA-COMP:17339"/>
        <dbReference type="Rhea" id="RHEA-COMP:17340"/>
        <dbReference type="ChEBI" id="CHEBI:33019"/>
        <dbReference type="ChEBI" id="CHEBI:61560"/>
        <dbReference type="ChEBI" id="CHEBI:173112"/>
        <dbReference type="EC" id="2.7.7.7"/>
    </reaction>
</comment>
<dbReference type="Pfam" id="PF23250">
    <property type="entry name" value="zf_DPOE_2"/>
    <property type="match status" value="1"/>
</dbReference>
<dbReference type="Proteomes" id="UP001652623">
    <property type="component" value="Chromosome 10"/>
</dbReference>
<protein>
    <recommendedName>
        <fullName evidence="15">DNA polymerase epsilon catalytic subunit</fullName>
        <ecNumber evidence="15">2.7.7.7</ecNumber>
    </recommendedName>
</protein>
<dbReference type="SMART" id="SM00486">
    <property type="entry name" value="POLBc"/>
    <property type="match status" value="1"/>
</dbReference>
<dbReference type="InterPro" id="IPR029703">
    <property type="entry name" value="POL2"/>
</dbReference>
<keyword evidence="11 15" id="KW-0408">Iron</keyword>
<evidence type="ECO:0000256" key="14">
    <source>
        <dbReference type="ARBA" id="ARBA00023242"/>
    </source>
</evidence>
<dbReference type="GO" id="GO:0000278">
    <property type="term" value="P:mitotic cell cycle"/>
    <property type="evidence" value="ECO:0007669"/>
    <property type="project" value="TreeGrafter"/>
</dbReference>
<comment type="subcellular location">
    <subcellularLocation>
        <location evidence="1 15">Nucleus</location>
    </subcellularLocation>
</comment>
<dbReference type="KEGG" id="zju:107410533"/>
<dbReference type="GO" id="GO:0006297">
    <property type="term" value="P:nucleotide-excision repair, DNA gap filling"/>
    <property type="evidence" value="ECO:0007669"/>
    <property type="project" value="TreeGrafter"/>
</dbReference>
<evidence type="ECO:0000256" key="8">
    <source>
        <dbReference type="ARBA" id="ARBA00022771"/>
    </source>
</evidence>
<dbReference type="GO" id="GO:0000166">
    <property type="term" value="F:nucleotide binding"/>
    <property type="evidence" value="ECO:0007669"/>
    <property type="project" value="InterPro"/>
</dbReference>
<dbReference type="CDD" id="cd05779">
    <property type="entry name" value="DNA_polB_epsilon_exo"/>
    <property type="match status" value="1"/>
</dbReference>
<keyword evidence="13 15" id="KW-0238">DNA-binding</keyword>
<feature type="domain" description="DNA polymerase epsilon catalytic subunit A C-terminal" evidence="16">
    <location>
        <begin position="1504"/>
        <end position="1888"/>
    </location>
</feature>
<dbReference type="InterPro" id="IPR042087">
    <property type="entry name" value="DNA_pol_B_thumb"/>
</dbReference>
<dbReference type="Gene3D" id="3.30.342.10">
    <property type="entry name" value="DNA Polymerase, chain B, domain 1"/>
    <property type="match status" value="1"/>
</dbReference>